<dbReference type="Proteomes" id="UP000549971">
    <property type="component" value="Unassembled WGS sequence"/>
</dbReference>
<dbReference type="EMBL" id="JACHMY010000001">
    <property type="protein sequence ID" value="MBB5839382.1"/>
    <property type="molecule type" value="Genomic_DNA"/>
</dbReference>
<evidence type="ECO:0000313" key="9">
    <source>
        <dbReference type="EMBL" id="MBB5839382.1"/>
    </source>
</evidence>
<feature type="transmembrane region" description="Helical" evidence="7">
    <location>
        <begin position="25"/>
        <end position="44"/>
    </location>
</feature>
<feature type="transmembrane region" description="Helical" evidence="7">
    <location>
        <begin position="89"/>
        <end position="110"/>
    </location>
</feature>
<keyword evidence="4 7" id="KW-0812">Transmembrane</keyword>
<proteinExistence type="inferred from homology"/>
<feature type="transmembrane region" description="Helical" evidence="7">
    <location>
        <begin position="220"/>
        <end position="237"/>
    </location>
</feature>
<dbReference type="InterPro" id="IPR000515">
    <property type="entry name" value="MetI-like"/>
</dbReference>
<keyword evidence="9" id="KW-0762">Sugar transport</keyword>
<evidence type="ECO:0000313" key="10">
    <source>
        <dbReference type="Proteomes" id="UP000549971"/>
    </source>
</evidence>
<feature type="domain" description="ABC transmembrane type-1" evidence="8">
    <location>
        <begin position="85"/>
        <end position="293"/>
    </location>
</feature>
<gene>
    <name evidence="9" type="ORF">HDA39_006116</name>
</gene>
<dbReference type="CDD" id="cd06261">
    <property type="entry name" value="TM_PBP2"/>
    <property type="match status" value="1"/>
</dbReference>
<dbReference type="Gene3D" id="1.10.3720.10">
    <property type="entry name" value="MetI-like"/>
    <property type="match status" value="1"/>
</dbReference>
<organism evidence="9 10">
    <name type="scientific">Kribbella italica</name>
    <dbReference type="NCBI Taxonomy" id="1540520"/>
    <lineage>
        <taxon>Bacteria</taxon>
        <taxon>Bacillati</taxon>
        <taxon>Actinomycetota</taxon>
        <taxon>Actinomycetes</taxon>
        <taxon>Propionibacteriales</taxon>
        <taxon>Kribbellaceae</taxon>
        <taxon>Kribbella</taxon>
    </lineage>
</organism>
<evidence type="ECO:0000256" key="3">
    <source>
        <dbReference type="ARBA" id="ARBA00022475"/>
    </source>
</evidence>
<reference evidence="9 10" key="1">
    <citation type="submission" date="2020-08" db="EMBL/GenBank/DDBJ databases">
        <title>Sequencing the genomes of 1000 actinobacteria strains.</title>
        <authorList>
            <person name="Klenk H.-P."/>
        </authorList>
    </citation>
    <scope>NUCLEOTIDE SEQUENCE [LARGE SCALE GENOMIC DNA]</scope>
    <source>
        <strain evidence="9 10">DSM 28967</strain>
    </source>
</reference>
<feature type="transmembrane region" description="Helical" evidence="7">
    <location>
        <begin position="274"/>
        <end position="294"/>
    </location>
</feature>
<dbReference type="PROSITE" id="PS50928">
    <property type="entry name" value="ABC_TM1"/>
    <property type="match status" value="1"/>
</dbReference>
<evidence type="ECO:0000256" key="7">
    <source>
        <dbReference type="RuleBase" id="RU363032"/>
    </source>
</evidence>
<dbReference type="RefSeq" id="WP_184801005.1">
    <property type="nucleotide sequence ID" value="NZ_JACHMY010000001.1"/>
</dbReference>
<sequence>MAITVPQQRVATGRAAARRTTTAEYLFVVPAVLFVGFTVLYPLGYNVVQSFQDVGIAQIVNGNAKFVGLDNYADQFGRPEFWKSFGISLLYTGGTVLATFVAGLALALFFHRDFPGRNVLRALLLLAWVLPTVVSANVWRWLLDGTYGLLNTVLGTEIFWLGKPGTAMVAVMLASAWSFAPFAMVLLLAGLQGISGTLYEAARIDGAGAWAQFRRITLPLLRPVSLTTVLLCFISTFKTFDTVFLMTQGGPGGATEVLPVYAYKLAFSFYKFDVAAVATTMLLVVPVVLSVFYFRSLRKEETA</sequence>
<evidence type="ECO:0000256" key="4">
    <source>
        <dbReference type="ARBA" id="ARBA00022692"/>
    </source>
</evidence>
<comment type="similarity">
    <text evidence="7">Belongs to the binding-protein-dependent transport system permease family.</text>
</comment>
<evidence type="ECO:0000256" key="1">
    <source>
        <dbReference type="ARBA" id="ARBA00004651"/>
    </source>
</evidence>
<keyword evidence="10" id="KW-1185">Reference proteome</keyword>
<keyword evidence="5 7" id="KW-1133">Transmembrane helix</keyword>
<dbReference type="GO" id="GO:0055085">
    <property type="term" value="P:transmembrane transport"/>
    <property type="evidence" value="ECO:0007669"/>
    <property type="project" value="InterPro"/>
</dbReference>
<evidence type="ECO:0000259" key="8">
    <source>
        <dbReference type="PROSITE" id="PS50928"/>
    </source>
</evidence>
<feature type="transmembrane region" description="Helical" evidence="7">
    <location>
        <begin position="122"/>
        <end position="142"/>
    </location>
</feature>
<accession>A0A7W9JCP4</accession>
<protein>
    <submittedName>
        <fullName evidence="9">Multiple sugar transport system permease protein</fullName>
    </submittedName>
</protein>
<feature type="transmembrane region" description="Helical" evidence="7">
    <location>
        <begin position="167"/>
        <end position="189"/>
    </location>
</feature>
<keyword evidence="2 7" id="KW-0813">Transport</keyword>
<dbReference type="SUPFAM" id="SSF161098">
    <property type="entry name" value="MetI-like"/>
    <property type="match status" value="1"/>
</dbReference>
<keyword evidence="3" id="KW-1003">Cell membrane</keyword>
<dbReference type="Pfam" id="PF00528">
    <property type="entry name" value="BPD_transp_1"/>
    <property type="match status" value="1"/>
</dbReference>
<dbReference type="AlphaFoldDB" id="A0A7W9JCP4"/>
<evidence type="ECO:0000256" key="2">
    <source>
        <dbReference type="ARBA" id="ARBA00022448"/>
    </source>
</evidence>
<dbReference type="PANTHER" id="PTHR43005">
    <property type="entry name" value="BLR7065 PROTEIN"/>
    <property type="match status" value="1"/>
</dbReference>
<evidence type="ECO:0000256" key="5">
    <source>
        <dbReference type="ARBA" id="ARBA00022989"/>
    </source>
</evidence>
<comment type="subcellular location">
    <subcellularLocation>
        <location evidence="1 7">Cell membrane</location>
        <topology evidence="1 7">Multi-pass membrane protein</topology>
    </subcellularLocation>
</comment>
<dbReference type="GO" id="GO:0005886">
    <property type="term" value="C:plasma membrane"/>
    <property type="evidence" value="ECO:0007669"/>
    <property type="project" value="UniProtKB-SubCell"/>
</dbReference>
<name>A0A7W9JCP4_9ACTN</name>
<dbReference type="InterPro" id="IPR035906">
    <property type="entry name" value="MetI-like_sf"/>
</dbReference>
<comment type="caution">
    <text evidence="9">The sequence shown here is derived from an EMBL/GenBank/DDBJ whole genome shotgun (WGS) entry which is preliminary data.</text>
</comment>
<keyword evidence="6 7" id="KW-0472">Membrane</keyword>
<evidence type="ECO:0000256" key="6">
    <source>
        <dbReference type="ARBA" id="ARBA00023136"/>
    </source>
</evidence>
<dbReference type="PANTHER" id="PTHR43005:SF1">
    <property type="entry name" value="SPERMIDINE_PUTRESCINE TRANSPORT SYSTEM PERMEASE PROTEIN"/>
    <property type="match status" value="1"/>
</dbReference>